<organism evidence="1 2">
    <name type="scientific">Phocaeicola plebeius</name>
    <dbReference type="NCBI Taxonomy" id="310297"/>
    <lineage>
        <taxon>Bacteria</taxon>
        <taxon>Pseudomonadati</taxon>
        <taxon>Bacteroidota</taxon>
        <taxon>Bacteroidia</taxon>
        <taxon>Bacteroidales</taxon>
        <taxon>Bacteroidaceae</taxon>
        <taxon>Phocaeicola</taxon>
    </lineage>
</organism>
<protein>
    <submittedName>
        <fullName evidence="1">Uncharacterized protein</fullName>
    </submittedName>
</protein>
<accession>A0A414FTS3</accession>
<sequence>MQRKINNFVMENDKLVYPLSIEDSQDYSGGSWLSYALGYILSSLDTVEGKDETKYGGQYLESFGSHSSII</sequence>
<dbReference type="AlphaFoldDB" id="A0A414FTS3"/>
<reference evidence="1 2" key="1">
    <citation type="submission" date="2018-08" db="EMBL/GenBank/DDBJ databases">
        <title>A genome reference for cultivated species of the human gut microbiota.</title>
        <authorList>
            <person name="Zou Y."/>
            <person name="Xue W."/>
            <person name="Luo G."/>
        </authorList>
    </citation>
    <scope>NUCLEOTIDE SEQUENCE [LARGE SCALE GENOMIC DNA]</scope>
    <source>
        <strain evidence="1 2">AM31-10</strain>
    </source>
</reference>
<evidence type="ECO:0000313" key="2">
    <source>
        <dbReference type="Proteomes" id="UP000284361"/>
    </source>
</evidence>
<name>A0A414FTS3_9BACT</name>
<dbReference type="Proteomes" id="UP000284361">
    <property type="component" value="Unassembled WGS sequence"/>
</dbReference>
<dbReference type="EMBL" id="QSJG01000016">
    <property type="protein sequence ID" value="RHD54102.1"/>
    <property type="molecule type" value="Genomic_DNA"/>
</dbReference>
<proteinExistence type="predicted"/>
<evidence type="ECO:0000313" key="1">
    <source>
        <dbReference type="EMBL" id="RHD54102.1"/>
    </source>
</evidence>
<comment type="caution">
    <text evidence="1">The sequence shown here is derived from an EMBL/GenBank/DDBJ whole genome shotgun (WGS) entry which is preliminary data.</text>
</comment>
<gene>
    <name evidence="1" type="ORF">DW789_08860</name>
</gene>